<dbReference type="InterPro" id="IPR036249">
    <property type="entry name" value="Thioredoxin-like_sf"/>
</dbReference>
<dbReference type="KEGG" id="sbat:G4Z16_26360"/>
<dbReference type="Pfam" id="PF13462">
    <property type="entry name" value="Thioredoxin_4"/>
    <property type="match status" value="1"/>
</dbReference>
<evidence type="ECO:0000313" key="4">
    <source>
        <dbReference type="EMBL" id="QPP09358.1"/>
    </source>
</evidence>
<dbReference type="InterPro" id="IPR012336">
    <property type="entry name" value="Thioredoxin-like_fold"/>
</dbReference>
<gene>
    <name evidence="4" type="ORF">G4Z16_26360</name>
</gene>
<dbReference type="RefSeq" id="WP_197353131.1">
    <property type="nucleotide sequence ID" value="NZ_CP048882.1"/>
</dbReference>
<feature type="region of interest" description="Disordered" evidence="1">
    <location>
        <begin position="1"/>
        <end position="28"/>
    </location>
</feature>
<evidence type="ECO:0000259" key="3">
    <source>
        <dbReference type="Pfam" id="PF13462"/>
    </source>
</evidence>
<name>A0A7T1TAE4_9ACTN</name>
<evidence type="ECO:0000313" key="5">
    <source>
        <dbReference type="Proteomes" id="UP000595046"/>
    </source>
</evidence>
<feature type="compositionally biased region" description="Basic and acidic residues" evidence="1">
    <location>
        <begin position="1"/>
        <end position="27"/>
    </location>
</feature>
<dbReference type="Proteomes" id="UP000595046">
    <property type="component" value="Chromosome"/>
</dbReference>
<sequence>MSKRNSQEAKRAARDRLRAERERQAKKDKMRRQALVGVAVLAVLAVAGGIFFAVTKLTAPSGWEAAKEQKLVKPANSSGKDGQNIVIGNGKKTVDVYEDLRCPACAQFEQGAGKLLAKGAEDNKYKLQVHLGDLIDGNLGGDGSKNAISALGAALNVSKDAYRDYHDKLYSPQFHPEERQDKFAEDDYLLKVADTIPALKSNAGFKKAVEEGTYDRWALAMVADFKKAKIQGTPTIRIDGKDIDQQQLPSELQKLGVKLTAPKQ</sequence>
<keyword evidence="2" id="KW-0472">Membrane</keyword>
<proteinExistence type="predicted"/>
<evidence type="ECO:0000256" key="1">
    <source>
        <dbReference type="SAM" id="MobiDB-lite"/>
    </source>
</evidence>
<protein>
    <submittedName>
        <fullName evidence="4">Thioredoxin domain-containing protein</fullName>
    </submittedName>
</protein>
<feature type="transmembrane region" description="Helical" evidence="2">
    <location>
        <begin position="34"/>
        <end position="54"/>
    </location>
</feature>
<dbReference type="SUPFAM" id="SSF52833">
    <property type="entry name" value="Thioredoxin-like"/>
    <property type="match status" value="1"/>
</dbReference>
<dbReference type="EMBL" id="CP048882">
    <property type="protein sequence ID" value="QPP09358.1"/>
    <property type="molecule type" value="Genomic_DNA"/>
</dbReference>
<reference evidence="5" key="1">
    <citation type="submission" date="2020-02" db="EMBL/GenBank/DDBJ databases">
        <title>Streptomyces sp. ASO4wet.</title>
        <authorList>
            <person name="Risdian C."/>
            <person name="Landwehr W."/>
            <person name="Schupp P."/>
            <person name="Wink J."/>
        </authorList>
    </citation>
    <scope>NUCLEOTIDE SEQUENCE [LARGE SCALE GENOMIC DNA]</scope>
    <source>
        <strain evidence="5">ASO4wet</strain>
    </source>
</reference>
<keyword evidence="2" id="KW-0812">Transmembrane</keyword>
<dbReference type="Gene3D" id="3.40.30.10">
    <property type="entry name" value="Glutaredoxin"/>
    <property type="match status" value="1"/>
</dbReference>
<keyword evidence="2" id="KW-1133">Transmembrane helix</keyword>
<organism evidence="4 5">
    <name type="scientific">Streptomyces bathyalis</name>
    <dbReference type="NCBI Taxonomy" id="2710756"/>
    <lineage>
        <taxon>Bacteria</taxon>
        <taxon>Bacillati</taxon>
        <taxon>Actinomycetota</taxon>
        <taxon>Actinomycetes</taxon>
        <taxon>Kitasatosporales</taxon>
        <taxon>Streptomycetaceae</taxon>
        <taxon>Streptomyces</taxon>
    </lineage>
</organism>
<evidence type="ECO:0000256" key="2">
    <source>
        <dbReference type="SAM" id="Phobius"/>
    </source>
</evidence>
<accession>A0A7T1TAE4</accession>
<dbReference type="AlphaFoldDB" id="A0A7T1TAE4"/>
<keyword evidence="5" id="KW-1185">Reference proteome</keyword>
<feature type="domain" description="Thioredoxin-like fold" evidence="3">
    <location>
        <begin position="82"/>
        <end position="255"/>
    </location>
</feature>